<dbReference type="EMBL" id="HF935465">
    <property type="protein sequence ID" value="CCX09443.1"/>
    <property type="molecule type" value="Genomic_DNA"/>
</dbReference>
<feature type="transmembrane region" description="Helical" evidence="6">
    <location>
        <begin position="179"/>
        <end position="204"/>
    </location>
</feature>
<evidence type="ECO:0000256" key="5">
    <source>
        <dbReference type="SAM" id="MobiDB-lite"/>
    </source>
</evidence>
<evidence type="ECO:0000313" key="7">
    <source>
        <dbReference type="EMBL" id="CCX09443.1"/>
    </source>
</evidence>
<dbReference type="GO" id="GO:0005811">
    <property type="term" value="C:lipid droplet"/>
    <property type="evidence" value="ECO:0007669"/>
    <property type="project" value="TreeGrafter"/>
</dbReference>
<dbReference type="InterPro" id="IPR052786">
    <property type="entry name" value="Spore_wall_assembly"/>
</dbReference>
<keyword evidence="8" id="KW-1185">Reference proteome</keyword>
<feature type="transmembrane region" description="Helical" evidence="6">
    <location>
        <begin position="236"/>
        <end position="269"/>
    </location>
</feature>
<evidence type="ECO:0000256" key="3">
    <source>
        <dbReference type="ARBA" id="ARBA00022989"/>
    </source>
</evidence>
<evidence type="ECO:0000313" key="8">
    <source>
        <dbReference type="Proteomes" id="UP000018144"/>
    </source>
</evidence>
<name>U4L128_PYROM</name>
<evidence type="ECO:0000256" key="2">
    <source>
        <dbReference type="ARBA" id="ARBA00022692"/>
    </source>
</evidence>
<dbReference type="GO" id="GO:0005619">
    <property type="term" value="C:ascospore wall"/>
    <property type="evidence" value="ECO:0007669"/>
    <property type="project" value="TreeGrafter"/>
</dbReference>
<dbReference type="AlphaFoldDB" id="U4L128"/>
<dbReference type="OMA" id="REFWPLF"/>
<dbReference type="Proteomes" id="UP000018144">
    <property type="component" value="Unassembled WGS sequence"/>
</dbReference>
<feature type="region of interest" description="Disordered" evidence="5">
    <location>
        <begin position="282"/>
        <end position="309"/>
    </location>
</feature>
<comment type="subcellular location">
    <subcellularLocation>
        <location evidence="1">Membrane</location>
        <topology evidence="1">Multi-pass membrane protein</topology>
    </subcellularLocation>
</comment>
<evidence type="ECO:0000256" key="6">
    <source>
        <dbReference type="SAM" id="Phobius"/>
    </source>
</evidence>
<feature type="region of interest" description="Disordered" evidence="5">
    <location>
        <begin position="1"/>
        <end position="21"/>
    </location>
</feature>
<gene>
    <name evidence="7" type="ORF">PCON_09036</name>
</gene>
<evidence type="ECO:0000256" key="1">
    <source>
        <dbReference type="ARBA" id="ARBA00004141"/>
    </source>
</evidence>
<reference evidence="7 8" key="1">
    <citation type="journal article" date="2013" name="PLoS Genet.">
        <title>The genome and development-dependent transcriptomes of Pyronema confluens: a window into fungal evolution.</title>
        <authorList>
            <person name="Traeger S."/>
            <person name="Altegoer F."/>
            <person name="Freitag M."/>
            <person name="Gabaldon T."/>
            <person name="Kempken F."/>
            <person name="Kumar A."/>
            <person name="Marcet-Houben M."/>
            <person name="Poggeler S."/>
            <person name="Stajich J.E."/>
            <person name="Nowrousian M."/>
        </authorList>
    </citation>
    <scope>NUCLEOTIDE SEQUENCE [LARGE SCALE GENOMIC DNA]</scope>
    <source>
        <strain evidence="8">CBS 100304</strain>
        <tissue evidence="7">Vegetative mycelium</tissue>
    </source>
</reference>
<keyword evidence="4 6" id="KW-0472">Membrane</keyword>
<keyword evidence="3 6" id="KW-1133">Transmembrane helix</keyword>
<dbReference type="GO" id="GO:0005628">
    <property type="term" value="C:prospore membrane"/>
    <property type="evidence" value="ECO:0007669"/>
    <property type="project" value="TreeGrafter"/>
</dbReference>
<evidence type="ECO:0000256" key="4">
    <source>
        <dbReference type="ARBA" id="ARBA00023136"/>
    </source>
</evidence>
<dbReference type="OrthoDB" id="2107885at2759"/>
<keyword evidence="2 6" id="KW-0812">Transmembrane</keyword>
<feature type="transmembrane region" description="Helical" evidence="6">
    <location>
        <begin position="55"/>
        <end position="75"/>
    </location>
</feature>
<dbReference type="Pfam" id="PF07264">
    <property type="entry name" value="EI24"/>
    <property type="match status" value="1"/>
</dbReference>
<dbReference type="eggNOG" id="ENOG502QVX4">
    <property type="taxonomic scope" value="Eukaryota"/>
</dbReference>
<dbReference type="PANTHER" id="PTHR34292:SF1">
    <property type="entry name" value="OUTER SPORE WALL PROTEIN RRT8"/>
    <property type="match status" value="1"/>
</dbReference>
<organism evidence="7 8">
    <name type="scientific">Pyronema omphalodes (strain CBS 100304)</name>
    <name type="common">Pyronema confluens</name>
    <dbReference type="NCBI Taxonomy" id="1076935"/>
    <lineage>
        <taxon>Eukaryota</taxon>
        <taxon>Fungi</taxon>
        <taxon>Dikarya</taxon>
        <taxon>Ascomycota</taxon>
        <taxon>Pezizomycotina</taxon>
        <taxon>Pezizomycetes</taxon>
        <taxon>Pezizales</taxon>
        <taxon>Pyronemataceae</taxon>
        <taxon>Pyronema</taxon>
    </lineage>
</organism>
<dbReference type="PANTHER" id="PTHR34292">
    <property type="entry name" value="OUTER SPORE WALL PROTEIN LDS1"/>
    <property type="match status" value="1"/>
</dbReference>
<dbReference type="InterPro" id="IPR059112">
    <property type="entry name" value="CysZ/EI24"/>
</dbReference>
<sequence>MSEHARPLLPRLITTPPPTAPRKTGLPYRSFVYPLHGITHLLAHRSLHPSLWSRVIPLCGVSLLTIVMMFTFLYLPHVFVLSLFHEPFPRSAAATMILSESAVIVSIIAESFLTEHQVVDIFDITLLSRTKRIPGLKKRVETMIKAARIMDIDDDGNRRLGRHIYNPYLKFKVGIRMGVYFILELPLCLIPVVGTAMFLAMQAYHLGPLCHYRYFQLLGWDDKQKHQFVQRNRFRYWLFGLVHVSLQLIPVASIFFLFSTGTGAALWAVDYEKRMWNEQNLERGPPGADWSPSDEVEEEGVDREEADDEVSVSTAMKKTRVVVEGAEGPAHDGWKRFKIWRR</sequence>
<protein>
    <submittedName>
        <fullName evidence="7">Similar to Regulator of rDNA transcription protein 8 acc. no. Q08219</fullName>
    </submittedName>
</protein>
<accession>U4L128</accession>
<feature type="compositionally biased region" description="Acidic residues" evidence="5">
    <location>
        <begin position="292"/>
        <end position="309"/>
    </location>
</feature>
<dbReference type="STRING" id="1076935.U4L128"/>
<proteinExistence type="predicted"/>